<feature type="transmembrane region" description="Helical" evidence="10">
    <location>
        <begin position="347"/>
        <end position="367"/>
    </location>
</feature>
<dbReference type="GO" id="GO:0005319">
    <property type="term" value="F:lipid transporter activity"/>
    <property type="evidence" value="ECO:0007669"/>
    <property type="project" value="TreeGrafter"/>
</dbReference>
<feature type="domain" description="ABC transporter" evidence="11">
    <location>
        <begin position="1402"/>
        <end position="1620"/>
    </location>
</feature>
<dbReference type="Pfam" id="PF12698">
    <property type="entry name" value="ABC2_membrane_3"/>
    <property type="match status" value="2"/>
</dbReference>
<evidence type="ECO:0000256" key="10">
    <source>
        <dbReference type="SAM" id="Phobius"/>
    </source>
</evidence>
<feature type="transmembrane region" description="Helical" evidence="10">
    <location>
        <begin position="237"/>
        <end position="258"/>
    </location>
</feature>
<feature type="transmembrane region" description="Helical" evidence="10">
    <location>
        <begin position="270"/>
        <end position="293"/>
    </location>
</feature>
<evidence type="ECO:0000313" key="13">
    <source>
        <dbReference type="Proteomes" id="UP000054408"/>
    </source>
</evidence>
<dbReference type="EMBL" id="GL349496">
    <property type="protein sequence ID" value="KNC55184.1"/>
    <property type="molecule type" value="Genomic_DNA"/>
</dbReference>
<dbReference type="Proteomes" id="UP000054408">
    <property type="component" value="Unassembled WGS sequence"/>
</dbReference>
<feature type="compositionally biased region" description="Low complexity" evidence="9">
    <location>
        <begin position="875"/>
        <end position="895"/>
    </location>
</feature>
<feature type="region of interest" description="Disordered" evidence="9">
    <location>
        <begin position="868"/>
        <end position="909"/>
    </location>
</feature>
<evidence type="ECO:0000256" key="5">
    <source>
        <dbReference type="ARBA" id="ARBA00022741"/>
    </source>
</evidence>
<dbReference type="InterPro" id="IPR003593">
    <property type="entry name" value="AAA+_ATPase"/>
</dbReference>
<dbReference type="Pfam" id="PF00005">
    <property type="entry name" value="ABC_tran"/>
    <property type="match status" value="2"/>
</dbReference>
<dbReference type="InterPro" id="IPR026082">
    <property type="entry name" value="ABCA"/>
</dbReference>
<keyword evidence="8 10" id="KW-0472">Membrane</keyword>
<feature type="transmembrane region" description="Helical" evidence="10">
    <location>
        <begin position="1275"/>
        <end position="1297"/>
    </location>
</feature>
<feature type="transmembrane region" description="Helical" evidence="10">
    <location>
        <begin position="1123"/>
        <end position="1147"/>
    </location>
</feature>
<evidence type="ECO:0000259" key="11">
    <source>
        <dbReference type="PROSITE" id="PS50893"/>
    </source>
</evidence>
<organism evidence="12 13">
    <name type="scientific">Thecamonas trahens ATCC 50062</name>
    <dbReference type="NCBI Taxonomy" id="461836"/>
    <lineage>
        <taxon>Eukaryota</taxon>
        <taxon>Apusozoa</taxon>
        <taxon>Apusomonadida</taxon>
        <taxon>Apusomonadidae</taxon>
        <taxon>Thecamonas</taxon>
    </lineage>
</organism>
<dbReference type="PROSITE" id="PS50893">
    <property type="entry name" value="ABC_TRANSPORTER_2"/>
    <property type="match status" value="2"/>
</dbReference>
<evidence type="ECO:0000256" key="3">
    <source>
        <dbReference type="ARBA" id="ARBA00022448"/>
    </source>
</evidence>
<dbReference type="GO" id="GO:0016887">
    <property type="term" value="F:ATP hydrolysis activity"/>
    <property type="evidence" value="ECO:0007669"/>
    <property type="project" value="InterPro"/>
</dbReference>
<dbReference type="PANTHER" id="PTHR19229">
    <property type="entry name" value="ATP-BINDING CASSETTE TRANSPORTER SUBFAMILY A ABCA"/>
    <property type="match status" value="1"/>
</dbReference>
<dbReference type="FunFam" id="3.40.50.300:FF:000335">
    <property type="entry name" value="ATP binding cassette subfamily A member 5"/>
    <property type="match status" value="2"/>
</dbReference>
<dbReference type="InterPro" id="IPR003439">
    <property type="entry name" value="ABC_transporter-like_ATP-bd"/>
</dbReference>
<feature type="transmembrane region" description="Helical" evidence="10">
    <location>
        <begin position="1234"/>
        <end position="1255"/>
    </location>
</feature>
<keyword evidence="7 10" id="KW-1133">Transmembrane helix</keyword>
<evidence type="ECO:0000256" key="2">
    <source>
        <dbReference type="ARBA" id="ARBA00008869"/>
    </source>
</evidence>
<dbReference type="InterPro" id="IPR027417">
    <property type="entry name" value="P-loop_NTPase"/>
</dbReference>
<reference evidence="12 13" key="1">
    <citation type="submission" date="2010-05" db="EMBL/GenBank/DDBJ databases">
        <title>The Genome Sequence of Thecamonas trahens ATCC 50062.</title>
        <authorList>
            <consortium name="The Broad Institute Genome Sequencing Platform"/>
            <person name="Russ C."/>
            <person name="Cuomo C."/>
            <person name="Shea T."/>
            <person name="Young S.K."/>
            <person name="Zeng Q."/>
            <person name="Koehrsen M."/>
            <person name="Haas B."/>
            <person name="Borodovsky M."/>
            <person name="Guigo R."/>
            <person name="Alvarado L."/>
            <person name="Berlin A."/>
            <person name="Bochicchio J."/>
            <person name="Borenstein D."/>
            <person name="Chapman S."/>
            <person name="Chen Z."/>
            <person name="Freedman E."/>
            <person name="Gellesch M."/>
            <person name="Goldberg J."/>
            <person name="Griggs A."/>
            <person name="Gujja S."/>
            <person name="Heilman E."/>
            <person name="Heiman D."/>
            <person name="Hepburn T."/>
            <person name="Howarth C."/>
            <person name="Jen D."/>
            <person name="Larson L."/>
            <person name="Mehta T."/>
            <person name="Park D."/>
            <person name="Pearson M."/>
            <person name="Roberts A."/>
            <person name="Saif S."/>
            <person name="Shenoy N."/>
            <person name="Sisk P."/>
            <person name="Stolte C."/>
            <person name="Sykes S."/>
            <person name="Thomson T."/>
            <person name="Walk T."/>
            <person name="White J."/>
            <person name="Yandava C."/>
            <person name="Burger G."/>
            <person name="Gray M.W."/>
            <person name="Holland P.W.H."/>
            <person name="King N."/>
            <person name="Lang F.B.F."/>
            <person name="Roger A.J."/>
            <person name="Ruiz-Trillo I."/>
            <person name="Lander E."/>
            <person name="Nusbaum C."/>
        </authorList>
    </citation>
    <scope>NUCLEOTIDE SEQUENCE [LARGE SCALE GENOMIC DNA]</scope>
    <source>
        <strain evidence="12 13">ATCC 50062</strain>
    </source>
</reference>
<evidence type="ECO:0000256" key="1">
    <source>
        <dbReference type="ARBA" id="ARBA00004141"/>
    </source>
</evidence>
<dbReference type="InterPro" id="IPR013525">
    <property type="entry name" value="ABC2_TM"/>
</dbReference>
<dbReference type="OMA" id="PYYCQAD"/>
<feature type="compositionally biased region" description="Acidic residues" evidence="9">
    <location>
        <begin position="1746"/>
        <end position="1758"/>
    </location>
</feature>
<dbReference type="CDD" id="cd03263">
    <property type="entry name" value="ABC_subfamily_A"/>
    <property type="match status" value="2"/>
</dbReference>
<keyword evidence="5" id="KW-0547">Nucleotide-binding</keyword>
<dbReference type="SMART" id="SM00382">
    <property type="entry name" value="AAA"/>
    <property type="match status" value="2"/>
</dbReference>
<dbReference type="RefSeq" id="XP_013753236.1">
    <property type="nucleotide sequence ID" value="XM_013897782.1"/>
</dbReference>
<comment type="subcellular location">
    <subcellularLocation>
        <location evidence="1">Membrane</location>
        <topology evidence="1">Multi-pass membrane protein</topology>
    </subcellularLocation>
</comment>
<dbReference type="InterPro" id="IPR017871">
    <property type="entry name" value="ABC_transporter-like_CS"/>
</dbReference>
<dbReference type="Gene3D" id="3.40.50.300">
    <property type="entry name" value="P-loop containing nucleotide triphosphate hydrolases"/>
    <property type="match status" value="2"/>
</dbReference>
<protein>
    <submittedName>
        <fullName evidence="12">ABC transporter A family member 9</fullName>
    </submittedName>
</protein>
<keyword evidence="6" id="KW-0067">ATP-binding</keyword>
<feature type="transmembrane region" description="Helical" evidence="10">
    <location>
        <begin position="1207"/>
        <end position="1227"/>
    </location>
</feature>
<feature type="transmembrane region" description="Helical" evidence="10">
    <location>
        <begin position="45"/>
        <end position="65"/>
    </location>
</feature>
<comment type="similarity">
    <text evidence="2">Belongs to the ABC transporter superfamily. ABCA family.</text>
</comment>
<evidence type="ECO:0000256" key="9">
    <source>
        <dbReference type="SAM" id="MobiDB-lite"/>
    </source>
</evidence>
<evidence type="ECO:0000256" key="8">
    <source>
        <dbReference type="ARBA" id="ARBA00023136"/>
    </source>
</evidence>
<keyword evidence="13" id="KW-1185">Reference proteome</keyword>
<evidence type="ECO:0000256" key="4">
    <source>
        <dbReference type="ARBA" id="ARBA00022692"/>
    </source>
</evidence>
<feature type="transmembrane region" description="Helical" evidence="10">
    <location>
        <begin position="1168"/>
        <end position="1195"/>
    </location>
</feature>
<dbReference type="GeneID" id="25568936"/>
<dbReference type="SUPFAM" id="SSF52540">
    <property type="entry name" value="P-loop containing nucleoside triphosphate hydrolases"/>
    <property type="match status" value="2"/>
</dbReference>
<dbReference type="GO" id="GO:0140359">
    <property type="term" value="F:ABC-type transporter activity"/>
    <property type="evidence" value="ECO:0007669"/>
    <property type="project" value="InterPro"/>
</dbReference>
<keyword evidence="4 10" id="KW-0812">Transmembrane</keyword>
<evidence type="ECO:0000256" key="7">
    <source>
        <dbReference type="ARBA" id="ARBA00022989"/>
    </source>
</evidence>
<feature type="region of interest" description="Disordered" evidence="9">
    <location>
        <begin position="1718"/>
        <end position="1758"/>
    </location>
</feature>
<name>A0A0L0DS72_THETB</name>
<dbReference type="GO" id="GO:0016020">
    <property type="term" value="C:membrane"/>
    <property type="evidence" value="ECO:0007669"/>
    <property type="project" value="UniProtKB-SubCell"/>
</dbReference>
<proteinExistence type="inferred from homology"/>
<evidence type="ECO:0000313" key="12">
    <source>
        <dbReference type="EMBL" id="KNC55184.1"/>
    </source>
</evidence>
<sequence length="1758" mass="192282">MSSIGEVSRSTTIPKRSWLGKRSHQTKVLLRKNAILAKRNWKSTLSFVIIPSAIMILLFLLSLIVKTHSDLTKNVPNPPSKAISTQLPPCKIGEGKSHCYTFIYNYATVPVVARMMEKVRLAAGVPAANVHGIPGGDLETLNKFMYDEYNVTQAAYVFNFDNATHSDSLPKLRQRPQVLRVRQVGRDIAVPMMMLLDEAILGEVSGRQGGPAASIVAAITEFAHPVIFNFNVKSSSAGLFLMFATMFPLVLMLMQVVAEKEAKLKFSMSLIGVTGAAYWTSWWVTFLAMFFTADLLLIAVCYIFDFGIVTKSAFGITFFLVVLFSLSMISTGFFFSTLFRNVKSARMMALFYLFLFGLFSSIGQFVYGDGTSVSSFWRYLLALFPPVIFNKSLVDLTNASSGQSVVVGVTWAQRSNYTEIFPFTQVFNWLVFDTIVYFVLAWYLDIVLPNAMGVRRSPFYPFSPRYWGFGSSASPKPRPGAACELPQADGYVGGDAGVDDPDVQAEAARVRLNQFHEEPALVIHNLRKVFGSFVAVDNLSISIARNSVLGLLGANGAGKSTTINMLTGGVEPSSGYAVLNLASDGNTPGRSLTTLTDRDAIRDHLAVVPQFDVLWDDLSGEENLAVFAGLKGLAGADLGYEVRTRLDEVDLQGDRTGLASSYSGGMRRRLSVAMGLTCDPAIVLLDEPTTGMDPVSRRKVWDVIERAKKRPNRALTLTTHSMEEADVLSDRIAIMANGRIRCIGTSLHLKRKFGTGYRVQVVAAPEHITDVWAAFLQRFPHYPVVDTTPMHFTVEVASTQVPELPGVFEYLQSAANIKDFHVSLTTLEDVFLRVAEDAQGEEFTTVSGEAPLEDPAAASSVNHDIPVAQPVGEQAPGSGSGPASAADTPRSDTTAPSPPPPPPAATGRLKPRYGLQVKALLAKSYHLQKRRKVTNCCQICCPSFIVFILIMVQLFVISSLNRTVQASPNPTPAPMNWLFFPNDDFPNQLGWSVPASPSPAELAVGNSLYMAPYTNPPLEELSTNISFVKTQFSSLAAMQSTLYAAHFGGGGWAGGFDILSATDNAFSVNLLFNRTKAKFYDSLPALFASASTAFSQLALNASAPYEHSYVKLPVREHEVKIDIVSFLAAILFPLILFFQFPLVVGSIMHDKEHKLIEILKMQGMKMSVYWLVNFVFSFILYIGVLVVLFALGFVFRFDFFIRNSFPTYFILFLLWGATMIALAFVFTTLFGREFIATVVSYLVVIVSWISGSILVGQVEGNGAQSFFFSLYPFFAFQRGVGYLAAAATAGSEGLTLATVNSGDAYLGNIYGYLAVELVALLLLAYYLDQVVPAGFGVTKSPIFCLKPSYWRGSKAGSDADEERALMSGPLLQDKYPIEDEDEDVAAERRYILDPRHAGTNAIAMRHLRKVYDGGKVAVRNATFGIRRGECFGLLGHNGAGKTTIASMLSGLIEPSYGDALVAGYSIRESMDEIYGVLGVCPQHDILWPTMTAEEHLYLYGRLKRMTGAELKRAVARTLDELHLTYVRKRLVGRFSGGMKRRLSIGIALIGSPQNRREVWNIISRACRSGNASVVLTSHSLEEAEALCSRIGIMASGALECVGSSGHLKAKFAAGYRLSLSMHPDHIDAAPAAVAAILDLLPRASHMPHSLGPNQHFHVPEGSFDLAELFTTMEARKDGLHVAEWNIAQTTLEDVFIRIAEAGSAKDALARSLTDSTIFASSTASPPRPGAHDAYIPPVAIPSRVVDDDDYEYDDEPDR</sequence>
<keyword evidence="3" id="KW-0813">Transport</keyword>
<evidence type="ECO:0000256" key="6">
    <source>
        <dbReference type="ARBA" id="ARBA00022840"/>
    </source>
</evidence>
<accession>A0A0L0DS72</accession>
<dbReference type="PROSITE" id="PS00211">
    <property type="entry name" value="ABC_TRANSPORTER_1"/>
    <property type="match status" value="2"/>
</dbReference>
<gene>
    <name evidence="12" type="ORF">AMSG_10800</name>
</gene>
<dbReference type="eggNOG" id="KOG0059">
    <property type="taxonomic scope" value="Eukaryota"/>
</dbReference>
<feature type="transmembrane region" description="Helical" evidence="10">
    <location>
        <begin position="426"/>
        <end position="448"/>
    </location>
</feature>
<feature type="domain" description="ABC transporter" evidence="11">
    <location>
        <begin position="521"/>
        <end position="762"/>
    </location>
</feature>
<feature type="transmembrane region" description="Helical" evidence="10">
    <location>
        <begin position="313"/>
        <end position="335"/>
    </location>
</feature>
<dbReference type="GO" id="GO:0005524">
    <property type="term" value="F:ATP binding"/>
    <property type="evidence" value="ECO:0007669"/>
    <property type="project" value="UniProtKB-KW"/>
</dbReference>
<dbReference type="OrthoDB" id="10255969at2759"/>
<dbReference type="STRING" id="461836.A0A0L0DS72"/>
<feature type="transmembrane region" description="Helical" evidence="10">
    <location>
        <begin position="1309"/>
        <end position="1327"/>
    </location>
</feature>